<organism evidence="1">
    <name type="scientific">Myoviridae sp. ctwwN25</name>
    <dbReference type="NCBI Taxonomy" id="2825209"/>
    <lineage>
        <taxon>Viruses</taxon>
        <taxon>Duplodnaviria</taxon>
        <taxon>Heunggongvirae</taxon>
        <taxon>Uroviricota</taxon>
        <taxon>Caudoviricetes</taxon>
    </lineage>
</organism>
<accession>A0A8S5PNI3</accession>
<dbReference type="EMBL" id="BK015472">
    <property type="protein sequence ID" value="DAE08662.1"/>
    <property type="molecule type" value="Genomic_DNA"/>
</dbReference>
<evidence type="ECO:0000313" key="1">
    <source>
        <dbReference type="EMBL" id="DAE08662.1"/>
    </source>
</evidence>
<proteinExistence type="predicted"/>
<name>A0A8S5PNI3_9CAUD</name>
<sequence length="31" mass="3655">MSINNRMISKPFGLLIIFCRNSLIIELFKRS</sequence>
<protein>
    <submittedName>
        <fullName evidence="1">Uncharacterized protein</fullName>
    </submittedName>
</protein>
<reference evidence="1" key="1">
    <citation type="journal article" date="2021" name="Proc. Natl. Acad. Sci. U.S.A.">
        <title>A Catalog of Tens of Thousands of Viruses from Human Metagenomes Reveals Hidden Associations with Chronic Diseases.</title>
        <authorList>
            <person name="Tisza M.J."/>
            <person name="Buck C.B."/>
        </authorList>
    </citation>
    <scope>NUCLEOTIDE SEQUENCE</scope>
    <source>
        <strain evidence="1">CtwwN25</strain>
    </source>
</reference>